<gene>
    <name evidence="1" type="ORF">CDAR_542531</name>
</gene>
<comment type="caution">
    <text evidence="1">The sequence shown here is derived from an EMBL/GenBank/DDBJ whole genome shotgun (WGS) entry which is preliminary data.</text>
</comment>
<keyword evidence="2" id="KW-1185">Reference proteome</keyword>
<evidence type="ECO:0000313" key="2">
    <source>
        <dbReference type="Proteomes" id="UP001054837"/>
    </source>
</evidence>
<dbReference type="EMBL" id="BPLQ01006630">
    <property type="protein sequence ID" value="GIY24054.1"/>
    <property type="molecule type" value="Genomic_DNA"/>
</dbReference>
<evidence type="ECO:0000313" key="1">
    <source>
        <dbReference type="EMBL" id="GIY24054.1"/>
    </source>
</evidence>
<sequence length="97" mass="11327">MVAKDCSLNSMLWGGKEGKENALLFRQMVWWLWKTDLWNTSVNKEIKGKGVMDRGKRNKGREWYCFGSHRRWSFVGVEVLVGNAFRQSGKLSHKIHV</sequence>
<organism evidence="1 2">
    <name type="scientific">Caerostris darwini</name>
    <dbReference type="NCBI Taxonomy" id="1538125"/>
    <lineage>
        <taxon>Eukaryota</taxon>
        <taxon>Metazoa</taxon>
        <taxon>Ecdysozoa</taxon>
        <taxon>Arthropoda</taxon>
        <taxon>Chelicerata</taxon>
        <taxon>Arachnida</taxon>
        <taxon>Araneae</taxon>
        <taxon>Araneomorphae</taxon>
        <taxon>Entelegynae</taxon>
        <taxon>Araneoidea</taxon>
        <taxon>Araneidae</taxon>
        <taxon>Caerostris</taxon>
    </lineage>
</organism>
<protein>
    <submittedName>
        <fullName evidence="1">Uncharacterized protein</fullName>
    </submittedName>
</protein>
<proteinExistence type="predicted"/>
<dbReference type="AlphaFoldDB" id="A0AAV4RTM8"/>
<accession>A0AAV4RTM8</accession>
<reference evidence="1 2" key="1">
    <citation type="submission" date="2021-06" db="EMBL/GenBank/DDBJ databases">
        <title>Caerostris darwini draft genome.</title>
        <authorList>
            <person name="Kono N."/>
            <person name="Arakawa K."/>
        </authorList>
    </citation>
    <scope>NUCLEOTIDE SEQUENCE [LARGE SCALE GENOMIC DNA]</scope>
</reference>
<dbReference type="Proteomes" id="UP001054837">
    <property type="component" value="Unassembled WGS sequence"/>
</dbReference>
<name>A0AAV4RTM8_9ARAC</name>